<evidence type="ECO:0000256" key="1">
    <source>
        <dbReference type="ARBA" id="ARBA00004609"/>
    </source>
</evidence>
<feature type="region of interest" description="Disordered" evidence="13">
    <location>
        <begin position="1314"/>
        <end position="1337"/>
    </location>
</feature>
<dbReference type="SUPFAM" id="SSF50630">
    <property type="entry name" value="Acid proteases"/>
    <property type="match status" value="2"/>
</dbReference>
<evidence type="ECO:0000256" key="12">
    <source>
        <dbReference type="RuleBase" id="RU000454"/>
    </source>
</evidence>
<dbReference type="PROSITE" id="PS51767">
    <property type="entry name" value="PEPTIDASE_A1"/>
    <property type="match status" value="2"/>
</dbReference>
<dbReference type="GO" id="GO:0004190">
    <property type="term" value="F:aspartic-type endopeptidase activity"/>
    <property type="evidence" value="ECO:0007669"/>
    <property type="project" value="UniProtKB-KW"/>
</dbReference>
<evidence type="ECO:0000256" key="4">
    <source>
        <dbReference type="ARBA" id="ARBA00022622"/>
    </source>
</evidence>
<dbReference type="PANTHER" id="PTHR13683:SF826">
    <property type="entry name" value="ASPARTYL PROTEASE FAMILY PROTEIN 1"/>
    <property type="match status" value="1"/>
</dbReference>
<evidence type="ECO:0000256" key="11">
    <source>
        <dbReference type="ARBA" id="ARBA00023288"/>
    </source>
</evidence>
<dbReference type="InterPro" id="IPR032799">
    <property type="entry name" value="TAXi_C"/>
</dbReference>
<dbReference type="InterPro" id="IPR001969">
    <property type="entry name" value="Aspartic_peptidase_AS"/>
</dbReference>
<evidence type="ECO:0000313" key="15">
    <source>
        <dbReference type="EMBL" id="KAF9682155.1"/>
    </source>
</evidence>
<keyword evidence="9" id="KW-0472">Membrane</keyword>
<dbReference type="InterPro" id="IPR033121">
    <property type="entry name" value="PEPTIDASE_A1"/>
</dbReference>
<evidence type="ECO:0000256" key="10">
    <source>
        <dbReference type="ARBA" id="ARBA00023180"/>
    </source>
</evidence>
<feature type="domain" description="Peptidase A1" evidence="14">
    <location>
        <begin position="184"/>
        <end position="532"/>
    </location>
</feature>
<dbReference type="Gene3D" id="2.40.70.10">
    <property type="entry name" value="Acid Proteases"/>
    <property type="match status" value="4"/>
</dbReference>
<dbReference type="FunFam" id="2.40.70.10:FF:000014">
    <property type="entry name" value="Aspartyl protease family protein 1"/>
    <property type="match status" value="1"/>
</dbReference>
<dbReference type="Pfam" id="PF14541">
    <property type="entry name" value="TAXi_C"/>
    <property type="match status" value="2"/>
</dbReference>
<keyword evidence="11" id="KW-0449">Lipoprotein</keyword>
<dbReference type="EMBL" id="JADGMS010000005">
    <property type="protein sequence ID" value="KAF9682155.1"/>
    <property type="molecule type" value="Genomic_DNA"/>
</dbReference>
<dbReference type="Pfam" id="PF14543">
    <property type="entry name" value="TAXi_N"/>
    <property type="match status" value="2"/>
</dbReference>
<evidence type="ECO:0000256" key="5">
    <source>
        <dbReference type="ARBA" id="ARBA00022670"/>
    </source>
</evidence>
<evidence type="ECO:0000256" key="2">
    <source>
        <dbReference type="ARBA" id="ARBA00007447"/>
    </source>
</evidence>
<dbReference type="FunFam" id="2.40.70.10:FF:000012">
    <property type="entry name" value="Aspartyl protease family protein 1"/>
    <property type="match status" value="2"/>
</dbReference>
<dbReference type="PROSITE" id="PS00141">
    <property type="entry name" value="ASP_PROTEASE"/>
    <property type="match status" value="2"/>
</dbReference>
<protein>
    <recommendedName>
        <fullName evidence="14">Peptidase A1 domain-containing protein</fullName>
    </recommendedName>
</protein>
<evidence type="ECO:0000256" key="8">
    <source>
        <dbReference type="ARBA" id="ARBA00022801"/>
    </source>
</evidence>
<evidence type="ECO:0000256" key="9">
    <source>
        <dbReference type="ARBA" id="ARBA00023136"/>
    </source>
</evidence>
<gene>
    <name evidence="15" type="ORF">SADUNF_Sadunf05G0079300</name>
</gene>
<keyword evidence="10" id="KW-0325">Glycoprotein</keyword>
<comment type="similarity">
    <text evidence="2 12">Belongs to the peptidase A1 family.</text>
</comment>
<evidence type="ECO:0000256" key="3">
    <source>
        <dbReference type="ARBA" id="ARBA00022475"/>
    </source>
</evidence>
<name>A0A835K317_9ROSI</name>
<dbReference type="OrthoDB" id="2747330at2759"/>
<comment type="caution">
    <text evidence="15">The sequence shown here is derived from an EMBL/GenBank/DDBJ whole genome shotgun (WGS) entry which is preliminary data.</text>
</comment>
<evidence type="ECO:0000256" key="7">
    <source>
        <dbReference type="ARBA" id="ARBA00022750"/>
    </source>
</evidence>
<dbReference type="GO" id="GO:0006508">
    <property type="term" value="P:proteolysis"/>
    <property type="evidence" value="ECO:0007669"/>
    <property type="project" value="UniProtKB-KW"/>
</dbReference>
<organism evidence="15 16">
    <name type="scientific">Salix dunnii</name>
    <dbReference type="NCBI Taxonomy" id="1413687"/>
    <lineage>
        <taxon>Eukaryota</taxon>
        <taxon>Viridiplantae</taxon>
        <taxon>Streptophyta</taxon>
        <taxon>Embryophyta</taxon>
        <taxon>Tracheophyta</taxon>
        <taxon>Spermatophyta</taxon>
        <taxon>Magnoliopsida</taxon>
        <taxon>eudicotyledons</taxon>
        <taxon>Gunneridae</taxon>
        <taxon>Pentapetalae</taxon>
        <taxon>rosids</taxon>
        <taxon>fabids</taxon>
        <taxon>Malpighiales</taxon>
        <taxon>Salicaceae</taxon>
        <taxon>Saliceae</taxon>
        <taxon>Salix</taxon>
    </lineage>
</organism>
<keyword evidence="5 12" id="KW-0645">Protease</keyword>
<dbReference type="GO" id="GO:0005886">
    <property type="term" value="C:plasma membrane"/>
    <property type="evidence" value="ECO:0007669"/>
    <property type="project" value="UniProtKB-SubCell"/>
</dbReference>
<dbReference type="InterPro" id="IPR001461">
    <property type="entry name" value="Aspartic_peptidase_A1"/>
</dbReference>
<sequence length="1358" mass="149778">MFIYWPDPKIPFEYCYDKSLSIITCRVTVSFSMMMGSPEANASFNLTVGFTFVHVLTVNTCIKWHLATKLVSLMQVMIRRIITIYQQNHMLPWRLLQLLLDKVATLVQDQEKRPGMTQRMFGIDGLLPVKDSVPYFQVMVHRDRVIHGRRLAASTGGDSNNKKTPIAFYNGNETYRIDNLGFLHYANVSVGTPSISFLVALDTGSNLFWLPCDCSSCVHSLGSPSGRVELNIYSPNKSSTSEKVPCNSILCPQTQRNRCPSDQNNCPYQVVYLSNGTSTTGYFVQDLLHLVSDDSQSKAIDAKITFGCGQVQTGSFLSGGAPNGLFGLGMSNISVPSTLAHNGYTSGSFSMCFRPDGIGRISFGDKGSTGQGETSFNQGQPSGSLYNISIARTSIGGQASDLVYSAIFDSGTSFTYLNDPAYTLIAETFNNLVKEKRHSSTDIPFDYCYDIRANQTELAIPTVNLVMSSGDYFNVTDPIVLTQLAVTMITWKPTLWLCPQILQCLLLLQLTLKPHQLKYQQHRLLGGSRNFASHKKAIRAPLLVTLFRFFRSQEKMYRLPVKSNLVDSGSDIIKNGFGDNNQPLCPKPRRLGPAVPAFLKPLRCSKHCQPITDERSGILSLVADKAIDGGESHILTSSLFKCSYKKRVGLTSNWPEKRSFEFYATLAHRNQMLRGCIHFDVTSSIWREDYFKKYRLNDYYCFNQSYNITVTQARVGTTAIDVEFASPFDSGLVDTAYSSVSEKIFFTTPFEQSSTEIKFLCSFTGQIPRFLSNIVMIRGRRHFTVYDSNNYDLHSGYDKENYNNLSTEPHASMAPPAVAAGQGSNSSTGSRKETRNDSNSAHSCHVHHHKFPFLFLFLFFLFVLIESCSGFGTYGFDIHHRFSDPVKGMFGIDGLLPVKDSVPYFQVMVHRDRVIHGRRLAASTGGDSNNKKTPIAFYNGNETYRIDNLGFLHYANVSVGTPSISFLVALDTGSNLFWLPCDCSSCVHSLGSPSGRVELNIYSPNKSSTSEKVPCNSILCPQTQRNRCPSDQNNCPYQVVYLSNGTSTTGYFVQDLLHLVSDDSQSKAIDAKITFGCGQVQTGSFLSGGAPNGLFGLGMSNISVPSTLAHNGYTSGSFSMCFRPDGIGRISFGDKGSTGQGETSFNQGQPSGSLYNISIARTSIGGQASDLVYSAIFDSGTSFTYLNDPAYTLIAETFNNLVKEKRHSSTDIPFDYCYDIRANQTELAIPTVNLVMSSGDYFNVTDPIVLTQLADGSAVYCLGMIKSGDVNIIGQNFMTGYRIVFDRERMILGYDDNMETNTLAVSPNTAVPPATAVNPKATSTQIPAASPPGGSHSPLSKPFTYTLMMTLFLFFAIV</sequence>
<keyword evidence="16" id="KW-1185">Reference proteome</keyword>
<comment type="subcellular location">
    <subcellularLocation>
        <location evidence="1">Cell membrane</location>
        <topology evidence="1">Lipid-anchor</topology>
        <topology evidence="1">GPI-anchor</topology>
    </subcellularLocation>
</comment>
<keyword evidence="4" id="KW-0336">GPI-anchor</keyword>
<feature type="domain" description="Peptidase A1" evidence="14">
    <location>
        <begin position="953"/>
        <end position="1295"/>
    </location>
</feature>
<evidence type="ECO:0000259" key="14">
    <source>
        <dbReference type="PROSITE" id="PS51767"/>
    </source>
</evidence>
<evidence type="ECO:0000256" key="6">
    <source>
        <dbReference type="ARBA" id="ARBA00022729"/>
    </source>
</evidence>
<dbReference type="InterPro" id="IPR032861">
    <property type="entry name" value="TAXi_N"/>
</dbReference>
<dbReference type="Proteomes" id="UP000657918">
    <property type="component" value="Unassembled WGS sequence"/>
</dbReference>
<keyword evidence="7 12" id="KW-0064">Aspartyl protease</keyword>
<accession>A0A835K317</accession>
<keyword evidence="3" id="KW-1003">Cell membrane</keyword>
<feature type="region of interest" description="Disordered" evidence="13">
    <location>
        <begin position="805"/>
        <end position="841"/>
    </location>
</feature>
<dbReference type="PRINTS" id="PR00792">
    <property type="entry name" value="PEPSIN"/>
</dbReference>
<dbReference type="InterPro" id="IPR021109">
    <property type="entry name" value="Peptidase_aspartic_dom_sf"/>
</dbReference>
<dbReference type="PANTHER" id="PTHR13683">
    <property type="entry name" value="ASPARTYL PROTEASES"/>
    <property type="match status" value="1"/>
</dbReference>
<keyword evidence="8 12" id="KW-0378">Hydrolase</keyword>
<feature type="compositionally biased region" description="Low complexity" evidence="13">
    <location>
        <begin position="1327"/>
        <end position="1337"/>
    </location>
</feature>
<evidence type="ECO:0000313" key="16">
    <source>
        <dbReference type="Proteomes" id="UP000657918"/>
    </source>
</evidence>
<evidence type="ECO:0000256" key="13">
    <source>
        <dbReference type="SAM" id="MobiDB-lite"/>
    </source>
</evidence>
<reference evidence="15 16" key="1">
    <citation type="submission" date="2020-10" db="EMBL/GenBank/DDBJ databases">
        <title>Plant Genome Project.</title>
        <authorList>
            <person name="Zhang R.-G."/>
        </authorList>
    </citation>
    <scope>NUCLEOTIDE SEQUENCE [LARGE SCALE GENOMIC DNA]</scope>
    <source>
        <strain evidence="15">FAFU-HL-1</strain>
        <tissue evidence="15">Leaf</tissue>
    </source>
</reference>
<proteinExistence type="inferred from homology"/>
<keyword evidence="6" id="KW-0732">Signal</keyword>
<dbReference type="GO" id="GO:0098552">
    <property type="term" value="C:side of membrane"/>
    <property type="evidence" value="ECO:0007669"/>
    <property type="project" value="UniProtKB-KW"/>
</dbReference>